<dbReference type="CDD" id="cd03257">
    <property type="entry name" value="ABC_NikE_OppD_transporters"/>
    <property type="match status" value="2"/>
</dbReference>
<keyword evidence="4" id="KW-0547">Nucleotide-binding</keyword>
<keyword evidence="5 7" id="KW-0067">ATP-binding</keyword>
<dbReference type="InterPro" id="IPR003593">
    <property type="entry name" value="AAA+_ATPase"/>
</dbReference>
<dbReference type="Pfam" id="PF08352">
    <property type="entry name" value="oligo_HPY"/>
    <property type="match status" value="1"/>
</dbReference>
<keyword evidence="3" id="KW-0813">Transport</keyword>
<dbReference type="FunFam" id="3.40.50.300:FF:002585">
    <property type="entry name" value="Glutathione import ATP-binding protein GsiA"/>
    <property type="match status" value="1"/>
</dbReference>
<evidence type="ECO:0000313" key="8">
    <source>
        <dbReference type="Proteomes" id="UP000538507"/>
    </source>
</evidence>
<feature type="domain" description="ABC transporter" evidence="6">
    <location>
        <begin position="7"/>
        <end position="260"/>
    </location>
</feature>
<organism evidence="7 8">
    <name type="scientific">Rhizobium leguminosarum</name>
    <dbReference type="NCBI Taxonomy" id="384"/>
    <lineage>
        <taxon>Bacteria</taxon>
        <taxon>Pseudomonadati</taxon>
        <taxon>Pseudomonadota</taxon>
        <taxon>Alphaproteobacteria</taxon>
        <taxon>Hyphomicrobiales</taxon>
        <taxon>Rhizobiaceae</taxon>
        <taxon>Rhizobium/Agrobacterium group</taxon>
        <taxon>Rhizobium</taxon>
    </lineage>
</organism>
<dbReference type="GO" id="GO:0015833">
    <property type="term" value="P:peptide transport"/>
    <property type="evidence" value="ECO:0007669"/>
    <property type="project" value="InterPro"/>
</dbReference>
<evidence type="ECO:0000256" key="1">
    <source>
        <dbReference type="ARBA" id="ARBA00004417"/>
    </source>
</evidence>
<sequence length="543" mass="59038">MPELLSVRNLKIEATSYPPGEPPRRVTIVDGVSFDLQKGKVLGLIGESGAGKSTIGLSALAYGRGGAEITGGEVRLAGADILALGKNGIRKIRGARVCYVAQSAAAAFNPAHRLGDQVIEASVKHGLMSKEEARKRALYLFRVLGLPNPESFGERFAHQVSGGQLQRAMTAMALCSNPELIVFDEPTTALDVTTQIDVLAAIKHAIEETHTAALYITHDLAVVAQISDDIMVLRHGKQVEYGSVQQIIEAPREDYTRALVNVRQAYREEAADQSTALLKVENVSAEYSNGFKVLHDVTLHVPKGQTLAVVGESGSGKSTLARVITGLLPPSSGRIVFDGKPLMPGLKSRPNDDLRRIQLIYQMADTAMNPRQTVRDIIGRPLTFYYGLRGAEKTARVKELLDQIEMGNGFVDRYPAELSGGQKQRVAIARALAAKPELILCDEPTSALDPLVAEGILKLLLRLQEEEQLSYIFITHDIAIVRAIADSVAVMHRGKLVRFGPKSTALSPPFDDYTDLLLKSVPEMEIGWLERVLATRRMESAGN</sequence>
<dbReference type="GO" id="GO:0016887">
    <property type="term" value="F:ATP hydrolysis activity"/>
    <property type="evidence" value="ECO:0007669"/>
    <property type="project" value="InterPro"/>
</dbReference>
<dbReference type="PANTHER" id="PTHR43776">
    <property type="entry name" value="TRANSPORT ATP-BINDING PROTEIN"/>
    <property type="match status" value="1"/>
</dbReference>
<dbReference type="InterPro" id="IPR027417">
    <property type="entry name" value="P-loop_NTPase"/>
</dbReference>
<accession>A0AAE2MRC2</accession>
<dbReference type="SMART" id="SM00382">
    <property type="entry name" value="AAA"/>
    <property type="match status" value="2"/>
</dbReference>
<feature type="domain" description="ABC transporter" evidence="6">
    <location>
        <begin position="278"/>
        <end position="518"/>
    </location>
</feature>
<gene>
    <name evidence="7" type="ORF">GGE16_006058</name>
</gene>
<dbReference type="Proteomes" id="UP000538507">
    <property type="component" value="Unassembled WGS sequence"/>
</dbReference>
<dbReference type="Pfam" id="PF00005">
    <property type="entry name" value="ABC_tran"/>
    <property type="match status" value="2"/>
</dbReference>
<dbReference type="PROSITE" id="PS50893">
    <property type="entry name" value="ABC_TRANSPORTER_2"/>
    <property type="match status" value="2"/>
</dbReference>
<dbReference type="GO" id="GO:0005524">
    <property type="term" value="F:ATP binding"/>
    <property type="evidence" value="ECO:0007669"/>
    <property type="project" value="UniProtKB-KW"/>
</dbReference>
<dbReference type="PROSITE" id="PS00211">
    <property type="entry name" value="ABC_TRANSPORTER_1"/>
    <property type="match status" value="1"/>
</dbReference>
<comment type="similarity">
    <text evidence="2">Belongs to the ABC transporter superfamily.</text>
</comment>
<evidence type="ECO:0000259" key="6">
    <source>
        <dbReference type="PROSITE" id="PS50893"/>
    </source>
</evidence>
<dbReference type="AlphaFoldDB" id="A0AAE2MRC2"/>
<comment type="subcellular location">
    <subcellularLocation>
        <location evidence="1">Cell inner membrane</location>
        <topology evidence="1">Peripheral membrane protein</topology>
    </subcellularLocation>
</comment>
<evidence type="ECO:0000256" key="3">
    <source>
        <dbReference type="ARBA" id="ARBA00022448"/>
    </source>
</evidence>
<dbReference type="Gene3D" id="3.40.50.300">
    <property type="entry name" value="P-loop containing nucleotide triphosphate hydrolases"/>
    <property type="match status" value="2"/>
</dbReference>
<dbReference type="InterPro" id="IPR003439">
    <property type="entry name" value="ABC_transporter-like_ATP-bd"/>
</dbReference>
<evidence type="ECO:0000256" key="5">
    <source>
        <dbReference type="ARBA" id="ARBA00022840"/>
    </source>
</evidence>
<dbReference type="RefSeq" id="WP_183610331.1">
    <property type="nucleotide sequence ID" value="NZ_JACHAZ010000011.1"/>
</dbReference>
<evidence type="ECO:0000313" key="7">
    <source>
        <dbReference type="EMBL" id="MBB4293961.1"/>
    </source>
</evidence>
<dbReference type="GO" id="GO:0055085">
    <property type="term" value="P:transmembrane transport"/>
    <property type="evidence" value="ECO:0007669"/>
    <property type="project" value="UniProtKB-ARBA"/>
</dbReference>
<dbReference type="GO" id="GO:0005886">
    <property type="term" value="C:plasma membrane"/>
    <property type="evidence" value="ECO:0007669"/>
    <property type="project" value="UniProtKB-SubCell"/>
</dbReference>
<evidence type="ECO:0000256" key="2">
    <source>
        <dbReference type="ARBA" id="ARBA00005417"/>
    </source>
</evidence>
<dbReference type="SUPFAM" id="SSF52540">
    <property type="entry name" value="P-loop containing nucleoside triphosphate hydrolases"/>
    <property type="match status" value="2"/>
</dbReference>
<dbReference type="EMBL" id="JACIGO010000012">
    <property type="protein sequence ID" value="MBB4293961.1"/>
    <property type="molecule type" value="Genomic_DNA"/>
</dbReference>
<protein>
    <submittedName>
        <fullName evidence="7">Peptide/nickel transport system ATP-binding protein</fullName>
    </submittedName>
</protein>
<evidence type="ECO:0000256" key="4">
    <source>
        <dbReference type="ARBA" id="ARBA00022741"/>
    </source>
</evidence>
<reference evidence="7 8" key="1">
    <citation type="submission" date="2020-08" db="EMBL/GenBank/DDBJ databases">
        <title>Genomic Encyclopedia of Type Strains, Phase IV (KMG-V): Genome sequencing to study the core and pangenomes of soil and plant-associated prokaryotes.</title>
        <authorList>
            <person name="Whitman W."/>
        </authorList>
    </citation>
    <scope>NUCLEOTIDE SEQUENCE [LARGE SCALE GENOMIC DNA]</scope>
    <source>
        <strain evidence="7 8">SEMIA 415</strain>
    </source>
</reference>
<comment type="caution">
    <text evidence="7">The sequence shown here is derived from an EMBL/GenBank/DDBJ whole genome shotgun (WGS) entry which is preliminary data.</text>
</comment>
<dbReference type="InterPro" id="IPR013563">
    <property type="entry name" value="Oligopep_ABC_C"/>
</dbReference>
<proteinExistence type="inferred from homology"/>
<name>A0AAE2MRC2_RHILE</name>
<dbReference type="InterPro" id="IPR017871">
    <property type="entry name" value="ABC_transporter-like_CS"/>
</dbReference>
<dbReference type="InterPro" id="IPR050319">
    <property type="entry name" value="ABC_transp_ATP-bind"/>
</dbReference>